<dbReference type="Proteomes" id="UP000288012">
    <property type="component" value="Unassembled WGS sequence"/>
</dbReference>
<comment type="similarity">
    <text evidence="1 3">Belongs to the N-Me-Phe pilin family.</text>
</comment>
<dbReference type="SUPFAM" id="SSF54523">
    <property type="entry name" value="Pili subunits"/>
    <property type="match status" value="1"/>
</dbReference>
<evidence type="ECO:0000313" key="6">
    <source>
        <dbReference type="Proteomes" id="UP000288012"/>
    </source>
</evidence>
<keyword evidence="4" id="KW-0812">Transmembrane</keyword>
<evidence type="ECO:0000256" key="2">
    <source>
        <dbReference type="ARBA" id="ARBA00022481"/>
    </source>
</evidence>
<gene>
    <name evidence="5" type="ORF">EKM59_04020</name>
</gene>
<proteinExistence type="inferred from homology"/>
<protein>
    <submittedName>
        <fullName evidence="5">Prepilin-type N-terminal cleavage/methylation domain-containing protein</fullName>
    </submittedName>
</protein>
<name>A0A3S1CLX9_9GAMM</name>
<dbReference type="InterPro" id="IPR001082">
    <property type="entry name" value="Pilin"/>
</dbReference>
<evidence type="ECO:0000256" key="3">
    <source>
        <dbReference type="RuleBase" id="RU000389"/>
    </source>
</evidence>
<evidence type="ECO:0000256" key="4">
    <source>
        <dbReference type="SAM" id="Phobius"/>
    </source>
</evidence>
<feature type="transmembrane region" description="Helical" evidence="4">
    <location>
        <begin position="6"/>
        <end position="29"/>
    </location>
</feature>
<dbReference type="PANTHER" id="PTHR30093:SF34">
    <property type="entry name" value="PREPILIN PEPTIDASE-DEPENDENT PROTEIN D"/>
    <property type="match status" value="1"/>
</dbReference>
<dbReference type="RefSeq" id="WP_127033513.1">
    <property type="nucleotide sequence ID" value="NZ_RZGR01000008.1"/>
</dbReference>
<dbReference type="OrthoDB" id="115249at2"/>
<dbReference type="PROSITE" id="PS00409">
    <property type="entry name" value="PROKAR_NTER_METHYL"/>
    <property type="match status" value="1"/>
</dbReference>
<evidence type="ECO:0000256" key="1">
    <source>
        <dbReference type="ARBA" id="ARBA00005233"/>
    </source>
</evidence>
<dbReference type="GO" id="GO:0007155">
    <property type="term" value="P:cell adhesion"/>
    <property type="evidence" value="ECO:0007669"/>
    <property type="project" value="InterPro"/>
</dbReference>
<keyword evidence="2" id="KW-0488">Methylation</keyword>
<evidence type="ECO:0000313" key="5">
    <source>
        <dbReference type="EMBL" id="RUQ89254.1"/>
    </source>
</evidence>
<comment type="caution">
    <text evidence="5">The sequence shown here is derived from an EMBL/GenBank/DDBJ whole genome shotgun (WGS) entry which is preliminary data.</text>
</comment>
<organism evidence="5 6">
    <name type="scientific">Legionella septentrionalis</name>
    <dbReference type="NCBI Taxonomy" id="2498109"/>
    <lineage>
        <taxon>Bacteria</taxon>
        <taxon>Pseudomonadati</taxon>
        <taxon>Pseudomonadota</taxon>
        <taxon>Gammaproteobacteria</taxon>
        <taxon>Legionellales</taxon>
        <taxon>Legionellaceae</taxon>
        <taxon>Legionella</taxon>
    </lineage>
</organism>
<accession>A0A3S1CLX9</accession>
<keyword evidence="6" id="KW-1185">Reference proteome</keyword>
<dbReference type="InterPro" id="IPR045584">
    <property type="entry name" value="Pilin-like"/>
</dbReference>
<keyword evidence="4" id="KW-0472">Membrane</keyword>
<dbReference type="Gene3D" id="3.30.700.10">
    <property type="entry name" value="Glycoprotein, Type 4 Pilin"/>
    <property type="match status" value="1"/>
</dbReference>
<reference evidence="5 6" key="1">
    <citation type="submission" date="2018-12" db="EMBL/GenBank/DDBJ databases">
        <title>Legionella sp,whole genome shotgun sequence.</title>
        <authorList>
            <person name="Wu H."/>
        </authorList>
    </citation>
    <scope>NUCLEOTIDE SEQUENCE [LARGE SCALE GENOMIC DNA]</scope>
    <source>
        <strain evidence="6">km714</strain>
    </source>
</reference>
<dbReference type="Pfam" id="PF00114">
    <property type="entry name" value="Pilin"/>
    <property type="match status" value="1"/>
</dbReference>
<dbReference type="Pfam" id="PF07963">
    <property type="entry name" value="N_methyl"/>
    <property type="match status" value="1"/>
</dbReference>
<dbReference type="InterPro" id="IPR012902">
    <property type="entry name" value="N_methyl_site"/>
</dbReference>
<keyword evidence="3" id="KW-0281">Fimbrium</keyword>
<dbReference type="AlphaFoldDB" id="A0A3S1CLX9"/>
<dbReference type="PANTHER" id="PTHR30093">
    <property type="entry name" value="GENERAL SECRETION PATHWAY PROTEIN G"/>
    <property type="match status" value="1"/>
</dbReference>
<dbReference type="GO" id="GO:0043107">
    <property type="term" value="P:type IV pilus-dependent motility"/>
    <property type="evidence" value="ECO:0007669"/>
    <property type="project" value="TreeGrafter"/>
</dbReference>
<dbReference type="EMBL" id="RZGR01000008">
    <property type="protein sequence ID" value="RUQ89254.1"/>
    <property type="molecule type" value="Genomic_DNA"/>
</dbReference>
<keyword evidence="4" id="KW-1133">Transmembrane helix</keyword>
<dbReference type="GO" id="GO:0044096">
    <property type="term" value="C:type IV pilus"/>
    <property type="evidence" value="ECO:0007669"/>
    <property type="project" value="TreeGrafter"/>
</dbReference>
<sequence>MRQQGFTLIEVMIVVVIVGILVAIAVPFYQDYTVRSRVLEGLNAASVAKLAVSETAIANNALPATQEETGYLSPAATDNVDSIAIADDGTATITITFTSRAGGGTIFLVPTLNQDAGGVVTWRCTGGTLAAKFRPVNCR</sequence>
<dbReference type="NCBIfam" id="TIGR02532">
    <property type="entry name" value="IV_pilin_GFxxxE"/>
    <property type="match status" value="1"/>
</dbReference>